<reference evidence="2 3" key="1">
    <citation type="submission" date="2019-09" db="EMBL/GenBank/DDBJ databases">
        <title>Consistent, comparative and evidence-based genome assembly and annotation for Cryptosporidium parvum, C. hominis and C. tyzzeri.</title>
        <authorList>
            <person name="Baptista R.P."/>
            <person name="Li Y."/>
            <person name="Sateriale A."/>
            <person name="Ansell B."/>
            <person name="Jex A."/>
            <person name="Sanders M."/>
            <person name="Brooks K."/>
            <person name="Tracey A."/>
            <person name="Berriman M."/>
            <person name="Striepen B."/>
            <person name="Cotton J.A."/>
            <person name="Kissinger J.C."/>
        </authorList>
    </citation>
    <scope>NUCLEOTIDE SEQUENCE [LARGE SCALE GENOMIC DNA]</scope>
    <source>
        <strain evidence="2 3">IOWA-ATCC</strain>
    </source>
</reference>
<protein>
    <submittedName>
        <fullName evidence="2">Uncharacterized protein</fullName>
    </submittedName>
</protein>
<evidence type="ECO:0000256" key="1">
    <source>
        <dbReference type="SAM" id="Phobius"/>
    </source>
</evidence>
<dbReference type="VEuPathDB" id="CryptoDB:CPATCC_0003890"/>
<keyword evidence="1" id="KW-0472">Membrane</keyword>
<dbReference type="Proteomes" id="UP000593906">
    <property type="component" value="Chromosome 8"/>
</dbReference>
<proteinExistence type="predicted"/>
<organism evidence="2 3">
    <name type="scientific">Cryptosporidium parvum</name>
    <dbReference type="NCBI Taxonomy" id="5807"/>
    <lineage>
        <taxon>Eukaryota</taxon>
        <taxon>Sar</taxon>
        <taxon>Alveolata</taxon>
        <taxon>Apicomplexa</taxon>
        <taxon>Conoidasida</taxon>
        <taxon>Coccidia</taxon>
        <taxon>Eucoccidiorida</taxon>
        <taxon>Eimeriorina</taxon>
        <taxon>Cryptosporidiidae</taxon>
        <taxon>Cryptosporidium</taxon>
    </lineage>
</organism>
<dbReference type="AlphaFoldDB" id="A0A7S7LDT4"/>
<name>A0A7S7LDT4_CRYPV</name>
<sequence>MHAIIISCVRQFAYGKIIELYKYLNSFRLFMKMPSFISTIYILIGLLMKIEISYSKFEFLRRDHAYKNEIFEKNNQSISQNKENLHHYLPIFNFSEEFVAPNRTYQFLELYKEISTIKSANSVSLKKAYVDQVLIPKTDAKVAKLKAETAYIETKNAAKKKKMSQVKGDFEKNITFSSLIGNLLNSSSQINGTQILNNIYNETFYYLNNKNMSNSTEGIVYELA</sequence>
<gene>
    <name evidence="2" type="ORF">CPATCC_004219</name>
</gene>
<accession>A0A7S7LDT4</accession>
<dbReference type="EMBL" id="CP044415">
    <property type="protein sequence ID" value="QOY40133.1"/>
    <property type="molecule type" value="Genomic_DNA"/>
</dbReference>
<keyword evidence="1" id="KW-1133">Transmembrane helix</keyword>
<evidence type="ECO:0000313" key="3">
    <source>
        <dbReference type="Proteomes" id="UP000593906"/>
    </source>
</evidence>
<feature type="transmembrane region" description="Helical" evidence="1">
    <location>
        <begin position="29"/>
        <end position="48"/>
    </location>
</feature>
<evidence type="ECO:0000313" key="2">
    <source>
        <dbReference type="EMBL" id="QOY40133.1"/>
    </source>
</evidence>
<keyword evidence="1" id="KW-0812">Transmembrane</keyword>